<protein>
    <submittedName>
        <fullName evidence="1">Uncharacterized protein</fullName>
    </submittedName>
</protein>
<accession>A0ACC1J638</accession>
<dbReference type="EMBL" id="JANBPW010003006">
    <property type="protein sequence ID" value="KAJ1938940.1"/>
    <property type="molecule type" value="Genomic_DNA"/>
</dbReference>
<evidence type="ECO:0000313" key="2">
    <source>
        <dbReference type="Proteomes" id="UP001150603"/>
    </source>
</evidence>
<feature type="non-terminal residue" evidence="1">
    <location>
        <position position="158"/>
    </location>
</feature>
<sequence length="158" mass="17509">MNSLTAQYSARLLRPAFLPRSLSSRSFHASDHRLSGYKNSKPDLESLRGETQGVDPEVSSYAIGATVFFIGGLSYYLYSEYGHVASRYLPWSAAPPAKIEPTAEIKEAKRMNRLRNRLVPKSTMPATEQVNWTWTHPGLYVTGSNVHGLVDPMHPGSG</sequence>
<dbReference type="Proteomes" id="UP001150603">
    <property type="component" value="Unassembled WGS sequence"/>
</dbReference>
<keyword evidence="2" id="KW-1185">Reference proteome</keyword>
<comment type="caution">
    <text evidence="1">The sequence shown here is derived from an EMBL/GenBank/DDBJ whole genome shotgun (WGS) entry which is preliminary data.</text>
</comment>
<organism evidence="1 2">
    <name type="scientific">Linderina macrospora</name>
    <dbReference type="NCBI Taxonomy" id="4868"/>
    <lineage>
        <taxon>Eukaryota</taxon>
        <taxon>Fungi</taxon>
        <taxon>Fungi incertae sedis</taxon>
        <taxon>Zoopagomycota</taxon>
        <taxon>Kickxellomycotina</taxon>
        <taxon>Kickxellomycetes</taxon>
        <taxon>Kickxellales</taxon>
        <taxon>Kickxellaceae</taxon>
        <taxon>Linderina</taxon>
    </lineage>
</organism>
<reference evidence="1" key="1">
    <citation type="submission" date="2022-07" db="EMBL/GenBank/DDBJ databases">
        <title>Phylogenomic reconstructions and comparative analyses of Kickxellomycotina fungi.</title>
        <authorList>
            <person name="Reynolds N.K."/>
            <person name="Stajich J.E."/>
            <person name="Barry K."/>
            <person name="Grigoriev I.V."/>
            <person name="Crous P."/>
            <person name="Smith M.E."/>
        </authorList>
    </citation>
    <scope>NUCLEOTIDE SEQUENCE</scope>
    <source>
        <strain evidence="1">NRRL 5244</strain>
    </source>
</reference>
<proteinExistence type="predicted"/>
<name>A0ACC1J638_9FUNG</name>
<gene>
    <name evidence="1" type="ORF">FBU59_004285</name>
</gene>
<evidence type="ECO:0000313" key="1">
    <source>
        <dbReference type="EMBL" id="KAJ1938940.1"/>
    </source>
</evidence>